<evidence type="ECO:0000313" key="3">
    <source>
        <dbReference type="Proteomes" id="UP000193218"/>
    </source>
</evidence>
<dbReference type="InParanoid" id="A0A1Y1U8H4"/>
<dbReference type="EMBL" id="NBSH01000014">
    <property type="protein sequence ID" value="ORX34341.1"/>
    <property type="molecule type" value="Genomic_DNA"/>
</dbReference>
<feature type="compositionally biased region" description="Acidic residues" evidence="1">
    <location>
        <begin position="374"/>
        <end position="384"/>
    </location>
</feature>
<evidence type="ECO:0000313" key="2">
    <source>
        <dbReference type="EMBL" id="ORX34341.1"/>
    </source>
</evidence>
<comment type="caution">
    <text evidence="2">The sequence shown here is derived from an EMBL/GenBank/DDBJ whole genome shotgun (WGS) entry which is preliminary data.</text>
</comment>
<dbReference type="OrthoDB" id="2590746at2759"/>
<organism evidence="2 3">
    <name type="scientific">Kockovaella imperatae</name>
    <dbReference type="NCBI Taxonomy" id="4999"/>
    <lineage>
        <taxon>Eukaryota</taxon>
        <taxon>Fungi</taxon>
        <taxon>Dikarya</taxon>
        <taxon>Basidiomycota</taxon>
        <taxon>Agaricomycotina</taxon>
        <taxon>Tremellomycetes</taxon>
        <taxon>Tremellales</taxon>
        <taxon>Cuniculitremaceae</taxon>
        <taxon>Kockovaella</taxon>
    </lineage>
</organism>
<feature type="region of interest" description="Disordered" evidence="1">
    <location>
        <begin position="22"/>
        <end position="91"/>
    </location>
</feature>
<feature type="region of interest" description="Disordered" evidence="1">
    <location>
        <begin position="302"/>
        <end position="387"/>
    </location>
</feature>
<feature type="compositionally biased region" description="Basic and acidic residues" evidence="1">
    <location>
        <begin position="57"/>
        <end position="67"/>
    </location>
</feature>
<dbReference type="Proteomes" id="UP000193218">
    <property type="component" value="Unassembled WGS sequence"/>
</dbReference>
<feature type="compositionally biased region" description="Polar residues" evidence="1">
    <location>
        <begin position="42"/>
        <end position="54"/>
    </location>
</feature>
<dbReference type="AlphaFoldDB" id="A0A1Y1U8H4"/>
<proteinExistence type="predicted"/>
<reference evidence="2 3" key="1">
    <citation type="submission" date="2017-03" db="EMBL/GenBank/DDBJ databases">
        <title>Widespread Adenine N6-methylation of Active Genes in Fungi.</title>
        <authorList>
            <consortium name="DOE Joint Genome Institute"/>
            <person name="Mondo S.J."/>
            <person name="Dannebaum R.O."/>
            <person name="Kuo R.C."/>
            <person name="Louie K.B."/>
            <person name="Bewick A.J."/>
            <person name="Labutti K."/>
            <person name="Haridas S."/>
            <person name="Kuo A."/>
            <person name="Salamov A."/>
            <person name="Ahrendt S.R."/>
            <person name="Lau R."/>
            <person name="Bowen B.P."/>
            <person name="Lipzen A."/>
            <person name="Sullivan W."/>
            <person name="Andreopoulos W.B."/>
            <person name="Clum A."/>
            <person name="Lindquist E."/>
            <person name="Daum C."/>
            <person name="Northen T.R."/>
            <person name="Ramamoorthy G."/>
            <person name="Schmitz R.J."/>
            <person name="Gryganskyi A."/>
            <person name="Culley D."/>
            <person name="Magnuson J."/>
            <person name="James T.Y."/>
            <person name="O'Malley M.A."/>
            <person name="Stajich J.E."/>
            <person name="Spatafora J.W."/>
            <person name="Visel A."/>
            <person name="Grigoriev I.V."/>
        </authorList>
    </citation>
    <scope>NUCLEOTIDE SEQUENCE [LARGE SCALE GENOMIC DNA]</scope>
    <source>
        <strain evidence="2 3">NRRL Y-17943</strain>
    </source>
</reference>
<feature type="compositionally biased region" description="Polar residues" evidence="1">
    <location>
        <begin position="70"/>
        <end position="87"/>
    </location>
</feature>
<gene>
    <name evidence="2" type="ORF">BD324DRAFT_142015</name>
</gene>
<sequence>MKRSVDILGVGTVEPTEIWSPVPREGLQRPLSATGGLHSDIDSSGSAQIATLQKRSPAAEHQGEAERGSVTASGSLRQSLDSASLSIDTRRQERTSRNFLGRIFKKRGGDQEVVTSPGVDSKNCKAEDISSNRSAKKRAPRSLSPNPAVMIQPTLSDASKDESVHLPVSIGQPTFGTTPSIQSADRACAIVTESGAVGGLTSLALPPPIDSRAPNGKNVGGTQYFSLCQSSRPVGYSWKISKWSKKRLEKWIRQLGGSGGNTLLQTAEGGVVFEWVKLRMPQDALNGALSRKLAQAGAQPTVVIGNQPGSNRKTPTAPLTPSFSLDAETREAASVSPSEVEDDAGSHTSRSNSHVGSASIDQPDGSLSDHTIDSGDESEPEDSETPWTCSVWIKRTGLRIPLATLTPAPHHPKVIGVLKIPTELDLVRLGFGADAVERRSLEAIGLSEENVKDVVCVTAMWLVAREEFGGLGKKRRGSKI</sequence>
<feature type="region of interest" description="Disordered" evidence="1">
    <location>
        <begin position="111"/>
        <end position="149"/>
    </location>
</feature>
<protein>
    <submittedName>
        <fullName evidence="2">Uncharacterized protein</fullName>
    </submittedName>
</protein>
<name>A0A1Y1U8H4_9TREE</name>
<feature type="compositionally biased region" description="Polar residues" evidence="1">
    <location>
        <begin position="307"/>
        <end position="323"/>
    </location>
</feature>
<keyword evidence="3" id="KW-1185">Reference proteome</keyword>
<feature type="compositionally biased region" description="Polar residues" evidence="1">
    <location>
        <begin position="346"/>
        <end position="360"/>
    </location>
</feature>
<evidence type="ECO:0000256" key="1">
    <source>
        <dbReference type="SAM" id="MobiDB-lite"/>
    </source>
</evidence>
<dbReference type="GeneID" id="33553819"/>
<accession>A0A1Y1U8H4</accession>
<dbReference type="RefSeq" id="XP_021868604.1">
    <property type="nucleotide sequence ID" value="XM_022012011.1"/>
</dbReference>